<accession>A0A8J2L114</accession>
<feature type="compositionally biased region" description="Low complexity" evidence="1">
    <location>
        <begin position="18"/>
        <end position="27"/>
    </location>
</feature>
<dbReference type="EMBL" id="CAJVCH010541711">
    <property type="protein sequence ID" value="CAG7826944.1"/>
    <property type="molecule type" value="Genomic_DNA"/>
</dbReference>
<dbReference type="AlphaFoldDB" id="A0A8J2L114"/>
<keyword evidence="3" id="KW-1185">Reference proteome</keyword>
<name>A0A8J2L114_9HEXA</name>
<evidence type="ECO:0000313" key="3">
    <source>
        <dbReference type="Proteomes" id="UP000708208"/>
    </source>
</evidence>
<organism evidence="2 3">
    <name type="scientific">Allacma fusca</name>
    <dbReference type="NCBI Taxonomy" id="39272"/>
    <lineage>
        <taxon>Eukaryota</taxon>
        <taxon>Metazoa</taxon>
        <taxon>Ecdysozoa</taxon>
        <taxon>Arthropoda</taxon>
        <taxon>Hexapoda</taxon>
        <taxon>Collembola</taxon>
        <taxon>Symphypleona</taxon>
        <taxon>Sminthuridae</taxon>
        <taxon>Allacma</taxon>
    </lineage>
</organism>
<comment type="caution">
    <text evidence="2">The sequence shown here is derived from an EMBL/GenBank/DDBJ whole genome shotgun (WGS) entry which is preliminary data.</text>
</comment>
<sequence length="92" mass="10331">DSMSHDYNTLGSESALPSSSTDCSSNSQNKVLVAKPSDLKERFTFTVKNKRWAKVADINGGPQGYSNKLTDSWTNLIRKYFHRHNGYCPIAF</sequence>
<gene>
    <name evidence="2" type="ORF">AFUS01_LOCUS36967</name>
</gene>
<dbReference type="Proteomes" id="UP000708208">
    <property type="component" value="Unassembled WGS sequence"/>
</dbReference>
<feature type="non-terminal residue" evidence="2">
    <location>
        <position position="1"/>
    </location>
</feature>
<feature type="compositionally biased region" description="Polar residues" evidence="1">
    <location>
        <begin position="1"/>
        <end position="17"/>
    </location>
</feature>
<evidence type="ECO:0000256" key="1">
    <source>
        <dbReference type="SAM" id="MobiDB-lite"/>
    </source>
</evidence>
<proteinExistence type="predicted"/>
<feature type="non-terminal residue" evidence="2">
    <location>
        <position position="92"/>
    </location>
</feature>
<reference evidence="2" key="1">
    <citation type="submission" date="2021-06" db="EMBL/GenBank/DDBJ databases">
        <authorList>
            <person name="Hodson N. C."/>
            <person name="Mongue J. A."/>
            <person name="Jaron S. K."/>
        </authorList>
    </citation>
    <scope>NUCLEOTIDE SEQUENCE</scope>
</reference>
<feature type="region of interest" description="Disordered" evidence="1">
    <location>
        <begin position="1"/>
        <end position="28"/>
    </location>
</feature>
<protein>
    <submittedName>
        <fullName evidence="2">Uncharacterized protein</fullName>
    </submittedName>
</protein>
<evidence type="ECO:0000313" key="2">
    <source>
        <dbReference type="EMBL" id="CAG7826944.1"/>
    </source>
</evidence>